<evidence type="ECO:0000313" key="1">
    <source>
        <dbReference type="EMBL" id="UQC82982.1"/>
    </source>
</evidence>
<gene>
    <name evidence="1" type="ORF">CLUP02_08472</name>
</gene>
<dbReference type="KEGG" id="clup:CLUP02_08472"/>
<sequence>MGSRERGDDFPSLGLMKKKSSTLVLFEHQTGVPGTRAVYVKKGVAWLTLKFIQVPGSSALKQDEGKERPCDYL</sequence>
<organism evidence="1 2">
    <name type="scientific">Colletotrichum lupini</name>
    <dbReference type="NCBI Taxonomy" id="145971"/>
    <lineage>
        <taxon>Eukaryota</taxon>
        <taxon>Fungi</taxon>
        <taxon>Dikarya</taxon>
        <taxon>Ascomycota</taxon>
        <taxon>Pezizomycotina</taxon>
        <taxon>Sordariomycetes</taxon>
        <taxon>Hypocreomycetidae</taxon>
        <taxon>Glomerellales</taxon>
        <taxon>Glomerellaceae</taxon>
        <taxon>Colletotrichum</taxon>
        <taxon>Colletotrichum acutatum species complex</taxon>
    </lineage>
</organism>
<name>A0A9Q8SUU4_9PEZI</name>
<evidence type="ECO:0000313" key="2">
    <source>
        <dbReference type="Proteomes" id="UP000830671"/>
    </source>
</evidence>
<protein>
    <submittedName>
        <fullName evidence="1">Uncharacterized protein</fullName>
    </submittedName>
</protein>
<dbReference type="EMBL" id="CP019476">
    <property type="protein sequence ID" value="UQC82982.1"/>
    <property type="molecule type" value="Genomic_DNA"/>
</dbReference>
<reference evidence="1" key="1">
    <citation type="journal article" date="2021" name="Mol. Plant Microbe Interact.">
        <title>Complete Genome Sequence of the Plant-Pathogenic Fungus Colletotrichum lupini.</title>
        <authorList>
            <person name="Baroncelli R."/>
            <person name="Pensec F."/>
            <person name="Da Lio D."/>
            <person name="Boufleur T."/>
            <person name="Vicente I."/>
            <person name="Sarrocco S."/>
            <person name="Picot A."/>
            <person name="Baraldi E."/>
            <person name="Sukno S."/>
            <person name="Thon M."/>
            <person name="Le Floch G."/>
        </authorList>
    </citation>
    <scope>NUCLEOTIDE SEQUENCE</scope>
    <source>
        <strain evidence="1">IMI 504893</strain>
    </source>
</reference>
<accession>A0A9Q8SUU4</accession>
<proteinExistence type="predicted"/>
<dbReference type="GeneID" id="73342471"/>
<keyword evidence="2" id="KW-1185">Reference proteome</keyword>
<dbReference type="Proteomes" id="UP000830671">
    <property type="component" value="Chromosome 4"/>
</dbReference>
<dbReference type="RefSeq" id="XP_049144604.1">
    <property type="nucleotide sequence ID" value="XM_049287461.1"/>
</dbReference>
<dbReference type="AlphaFoldDB" id="A0A9Q8SUU4"/>